<accession>A0A9J6GB82</accession>
<dbReference type="OMA" id="INTAQCL"/>
<dbReference type="VEuPathDB" id="VectorBase:HLOH_058345"/>
<reference evidence="6 7" key="1">
    <citation type="journal article" date="2020" name="Cell">
        <title>Large-Scale Comparative Analyses of Tick Genomes Elucidate Their Genetic Diversity and Vector Capacities.</title>
        <authorList>
            <consortium name="Tick Genome and Microbiome Consortium (TIGMIC)"/>
            <person name="Jia N."/>
            <person name="Wang J."/>
            <person name="Shi W."/>
            <person name="Du L."/>
            <person name="Sun Y."/>
            <person name="Zhan W."/>
            <person name="Jiang J.F."/>
            <person name="Wang Q."/>
            <person name="Zhang B."/>
            <person name="Ji P."/>
            <person name="Bell-Sakyi L."/>
            <person name="Cui X.M."/>
            <person name="Yuan T.T."/>
            <person name="Jiang B.G."/>
            <person name="Yang W.F."/>
            <person name="Lam T.T."/>
            <person name="Chang Q.C."/>
            <person name="Ding S.J."/>
            <person name="Wang X.J."/>
            <person name="Zhu J.G."/>
            <person name="Ruan X.D."/>
            <person name="Zhao L."/>
            <person name="Wei J.T."/>
            <person name="Ye R.Z."/>
            <person name="Que T.C."/>
            <person name="Du C.H."/>
            <person name="Zhou Y.H."/>
            <person name="Cheng J.X."/>
            <person name="Dai P.F."/>
            <person name="Guo W.B."/>
            <person name="Han X.H."/>
            <person name="Huang E.J."/>
            <person name="Li L.F."/>
            <person name="Wei W."/>
            <person name="Gao Y.C."/>
            <person name="Liu J.Z."/>
            <person name="Shao H.Z."/>
            <person name="Wang X."/>
            <person name="Wang C.C."/>
            <person name="Yang T.C."/>
            <person name="Huo Q.B."/>
            <person name="Li W."/>
            <person name="Chen H.Y."/>
            <person name="Chen S.E."/>
            <person name="Zhou L.G."/>
            <person name="Ni X.B."/>
            <person name="Tian J.H."/>
            <person name="Sheng Y."/>
            <person name="Liu T."/>
            <person name="Pan Y.S."/>
            <person name="Xia L.Y."/>
            <person name="Li J."/>
            <person name="Zhao F."/>
            <person name="Cao W.C."/>
        </authorList>
    </citation>
    <scope>NUCLEOTIDE SEQUENCE [LARGE SCALE GENOMIC DNA]</scope>
    <source>
        <strain evidence="6">HaeL-2018</strain>
    </source>
</reference>
<dbReference type="EMBL" id="JABSTR010000007">
    <property type="protein sequence ID" value="KAH9375662.1"/>
    <property type="molecule type" value="Genomic_DNA"/>
</dbReference>
<feature type="domain" description="Lipase" evidence="5">
    <location>
        <begin position="8"/>
        <end position="83"/>
    </location>
</feature>
<protein>
    <recommendedName>
        <fullName evidence="5">Lipase domain-containing protein</fullName>
    </recommendedName>
</protein>
<comment type="caution">
    <text evidence="6">The sequence shown here is derived from an EMBL/GenBank/DDBJ whole genome shotgun (WGS) entry which is preliminary data.</text>
</comment>
<evidence type="ECO:0000259" key="5">
    <source>
        <dbReference type="Pfam" id="PF00151"/>
    </source>
</evidence>
<sequence length="103" mass="12073">MYVVFFSETFTCSHYRAPQLFIESLKNRSCSFVSYECDNWEEYKNKTCEKKDNSSQIGEMGYYSQKAPGRGKQFLYTNKDPPYCRGNTTDPPSKHCLQCQNTF</sequence>
<dbReference type="Gene3D" id="3.40.50.1820">
    <property type="entry name" value="alpha/beta hydrolase"/>
    <property type="match status" value="1"/>
</dbReference>
<evidence type="ECO:0000256" key="1">
    <source>
        <dbReference type="ARBA" id="ARBA00004613"/>
    </source>
</evidence>
<evidence type="ECO:0000313" key="7">
    <source>
        <dbReference type="Proteomes" id="UP000821853"/>
    </source>
</evidence>
<name>A0A9J6GB82_HAELO</name>
<dbReference type="InterPro" id="IPR029058">
    <property type="entry name" value="AB_hydrolase_fold"/>
</dbReference>
<dbReference type="Proteomes" id="UP000821853">
    <property type="component" value="Chromosome 5"/>
</dbReference>
<evidence type="ECO:0000256" key="4">
    <source>
        <dbReference type="RuleBase" id="RU004262"/>
    </source>
</evidence>
<dbReference type="OrthoDB" id="6423666at2759"/>
<organism evidence="6 7">
    <name type="scientific">Haemaphysalis longicornis</name>
    <name type="common">Bush tick</name>
    <dbReference type="NCBI Taxonomy" id="44386"/>
    <lineage>
        <taxon>Eukaryota</taxon>
        <taxon>Metazoa</taxon>
        <taxon>Ecdysozoa</taxon>
        <taxon>Arthropoda</taxon>
        <taxon>Chelicerata</taxon>
        <taxon>Arachnida</taxon>
        <taxon>Acari</taxon>
        <taxon>Parasitiformes</taxon>
        <taxon>Ixodida</taxon>
        <taxon>Ixodoidea</taxon>
        <taxon>Ixodidae</taxon>
        <taxon>Haemaphysalinae</taxon>
        <taxon>Haemaphysalis</taxon>
    </lineage>
</organism>
<proteinExistence type="inferred from homology"/>
<evidence type="ECO:0000313" key="6">
    <source>
        <dbReference type="EMBL" id="KAH9375662.1"/>
    </source>
</evidence>
<dbReference type="PANTHER" id="PTHR11610">
    <property type="entry name" value="LIPASE"/>
    <property type="match status" value="1"/>
</dbReference>
<comment type="similarity">
    <text evidence="2 4">Belongs to the AB hydrolase superfamily. Lipase family.</text>
</comment>
<keyword evidence="3" id="KW-0964">Secreted</keyword>
<comment type="subcellular location">
    <subcellularLocation>
        <location evidence="1">Secreted</location>
    </subcellularLocation>
</comment>
<keyword evidence="7" id="KW-1185">Reference proteome</keyword>
<dbReference type="InterPro" id="IPR013818">
    <property type="entry name" value="Lipase"/>
</dbReference>
<dbReference type="Pfam" id="PF00151">
    <property type="entry name" value="Lipase"/>
    <property type="match status" value="1"/>
</dbReference>
<dbReference type="AlphaFoldDB" id="A0A9J6GB82"/>
<dbReference type="GO" id="GO:0016042">
    <property type="term" value="P:lipid catabolic process"/>
    <property type="evidence" value="ECO:0007669"/>
    <property type="project" value="TreeGrafter"/>
</dbReference>
<evidence type="ECO:0000256" key="2">
    <source>
        <dbReference type="ARBA" id="ARBA00010701"/>
    </source>
</evidence>
<dbReference type="InterPro" id="IPR000734">
    <property type="entry name" value="TAG_lipase"/>
</dbReference>
<dbReference type="SUPFAM" id="SSF53474">
    <property type="entry name" value="alpha/beta-Hydrolases"/>
    <property type="match status" value="1"/>
</dbReference>
<gene>
    <name evidence="6" type="ORF">HPB48_020861</name>
</gene>
<dbReference type="GO" id="GO:0016298">
    <property type="term" value="F:lipase activity"/>
    <property type="evidence" value="ECO:0007669"/>
    <property type="project" value="InterPro"/>
</dbReference>
<evidence type="ECO:0000256" key="3">
    <source>
        <dbReference type="ARBA" id="ARBA00022525"/>
    </source>
</evidence>
<dbReference type="GO" id="GO:0005615">
    <property type="term" value="C:extracellular space"/>
    <property type="evidence" value="ECO:0007669"/>
    <property type="project" value="TreeGrafter"/>
</dbReference>
<dbReference type="PANTHER" id="PTHR11610:SF173">
    <property type="entry name" value="LIPASE DOMAIN-CONTAINING PROTEIN-RELATED"/>
    <property type="match status" value="1"/>
</dbReference>